<evidence type="ECO:0000256" key="2">
    <source>
        <dbReference type="ARBA" id="ARBA00022801"/>
    </source>
</evidence>
<reference evidence="6" key="1">
    <citation type="submission" date="2010-07" db="EMBL/GenBank/DDBJ databases">
        <authorList>
            <consortium name="CONSOLIDER consortium CSD2007-00005"/>
            <person name="Guazzaroni M.-E."/>
            <person name="Richter M."/>
            <person name="Garcia-Salamanca A."/>
            <person name="Yarza P."/>
            <person name="Ferrer M."/>
        </authorList>
    </citation>
    <scope>NUCLEOTIDE SEQUENCE</scope>
</reference>
<dbReference type="GO" id="GO:0004563">
    <property type="term" value="F:beta-N-acetylhexosaminidase activity"/>
    <property type="evidence" value="ECO:0007669"/>
    <property type="project" value="InterPro"/>
</dbReference>
<dbReference type="InterPro" id="IPR015882">
    <property type="entry name" value="HEX_bac_N"/>
</dbReference>
<dbReference type="PANTHER" id="PTHR21040:SF8">
    <property type="entry name" value="BCDNA.GH04120"/>
    <property type="match status" value="1"/>
</dbReference>
<dbReference type="PANTHER" id="PTHR21040">
    <property type="entry name" value="BCDNA.GH04120"/>
    <property type="match status" value="1"/>
</dbReference>
<comment type="caution">
    <text evidence="6">The sequence shown here is derived from an EMBL/GenBank/DDBJ whole genome shotgun (WGS) entry which is preliminary data.</text>
</comment>
<dbReference type="AlphaFoldDB" id="D9PHG8"/>
<evidence type="ECO:0000259" key="4">
    <source>
        <dbReference type="Pfam" id="PF00728"/>
    </source>
</evidence>
<gene>
    <name evidence="6" type="ORF">LDC_0968</name>
</gene>
<dbReference type="PRINTS" id="PR00738">
    <property type="entry name" value="GLHYDRLASE20"/>
</dbReference>
<dbReference type="GO" id="GO:0005975">
    <property type="term" value="P:carbohydrate metabolic process"/>
    <property type="evidence" value="ECO:0007669"/>
    <property type="project" value="InterPro"/>
</dbReference>
<evidence type="ECO:0000313" key="6">
    <source>
        <dbReference type="EMBL" id="EFK97003.1"/>
    </source>
</evidence>
<dbReference type="Pfam" id="PF00728">
    <property type="entry name" value="Glyco_hydro_20"/>
    <property type="match status" value="1"/>
</dbReference>
<sequence length="715" mass="81658">MLTFTGGIKTLLVTELLPSPFQIIPQPQKTELLRGKGIEYGGLNCLVLEGGMSRPVMGEILSLLTESGKSKGTLTLKLDNSAEVPGSVEGYVLTISNGDAKIISKGEAGLFYGCQTLEQLLEDARDFNTPIPACKITDSPALSCRAVHFDVKHHLDHINYYYESINRLARYKINAIIFEFEDKLRYQRQPLVGAPQAVSIDEMAALTQYARERHIEISPLIQGLGHATFILKHQEYQHLRELPDNRWAFCPLHEGTYQVLFDLYRDAMDATPGSPYLHIGGDEIGNIGLCPRCKPTADKEGMLILNLYWLKRVCEFAEENGRIPIFWDDMILKEAGVYETTYNEKISREKADKVWETGEVKLEEAISDFPKNCIYMRWNYTMARQPGNIMALDWYQKHGLKVMVATAVQSGPAALFPFDQRVENVSSQGTIAIKSFVELATEKGTEGMLCTAWDDRSPHMETYWRGFIASAEFSWSPGKRTLEEFDFAYLQKEYGVSMPKYADLYSRLRDAAVFWEKAFLKKGSRMDRENALFTMPGLEHWLLPENPDESVKIDFSKVLIELPDLQNQGQWSVTYAQRLAEADAISREYQYTSKTLKDLHNHSNRNRYHWELFSAINDFQVTAPHLLIALEQCDTADKVSLESGLANVKAALSEFDQAWVKLKETYGKTRFIASPENYVPDRYFHFASQREDLTWMIQVEELFHKNIIQWIANAK</sequence>
<dbReference type="Pfam" id="PF02838">
    <property type="entry name" value="Glyco_hydro_20b"/>
    <property type="match status" value="1"/>
</dbReference>
<dbReference type="InterPro" id="IPR015883">
    <property type="entry name" value="Glyco_hydro_20_cat"/>
</dbReference>
<dbReference type="InterPro" id="IPR025705">
    <property type="entry name" value="Beta_hexosaminidase_sua/sub"/>
</dbReference>
<proteinExistence type="inferred from homology"/>
<dbReference type="Gene3D" id="3.20.20.80">
    <property type="entry name" value="Glycosidases"/>
    <property type="match status" value="1"/>
</dbReference>
<evidence type="ECO:0000256" key="1">
    <source>
        <dbReference type="ARBA" id="ARBA00006285"/>
    </source>
</evidence>
<evidence type="ECO:0000256" key="3">
    <source>
        <dbReference type="ARBA" id="ARBA00023295"/>
    </source>
</evidence>
<dbReference type="InterPro" id="IPR029018">
    <property type="entry name" value="Hex-like_dom2"/>
</dbReference>
<name>D9PHG8_9ZZZZ</name>
<protein>
    <submittedName>
        <fullName evidence="6">Glycoside hydrolase family 20 protein</fullName>
    </submittedName>
</protein>
<accession>D9PHG8</accession>
<evidence type="ECO:0000259" key="5">
    <source>
        <dbReference type="Pfam" id="PF02838"/>
    </source>
</evidence>
<comment type="similarity">
    <text evidence="1">Belongs to the glycosyl hydrolase 20 family.</text>
</comment>
<reference evidence="6" key="2">
    <citation type="journal article" date="2011" name="Microb. Ecol.">
        <title>Taxonomic and Functional Metagenomic Profiling of the Microbial Community in the Anoxic Sediment of a Sub-saline Shallow Lake (Laguna de Carrizo, Central Spain).</title>
        <authorList>
            <person name="Ferrer M."/>
            <person name="Guazzaroni M.E."/>
            <person name="Richter M."/>
            <person name="Garcia-Salamanca A."/>
            <person name="Yarza P."/>
            <person name="Suarez-Suarez A."/>
            <person name="Solano J."/>
            <person name="Alcaide M."/>
            <person name="van Dillewijn P."/>
            <person name="Molina-Henares M.A."/>
            <person name="Lopez-Cortes N."/>
            <person name="Al-Ramahi Y."/>
            <person name="Guerrero C."/>
            <person name="Acosta A."/>
            <person name="de Eugenio L.I."/>
            <person name="Martinez V."/>
            <person name="Marques S."/>
            <person name="Rojo F."/>
            <person name="Santero E."/>
            <person name="Genilloud O."/>
            <person name="Perez-Perez J."/>
            <person name="Rossello-Mora R."/>
            <person name="Ramos J.L."/>
        </authorList>
    </citation>
    <scope>NUCLEOTIDE SEQUENCE</scope>
</reference>
<keyword evidence="2 6" id="KW-0378">Hydrolase</keyword>
<dbReference type="SUPFAM" id="SSF51445">
    <property type="entry name" value="(Trans)glycosidases"/>
    <property type="match status" value="1"/>
</dbReference>
<dbReference type="InterPro" id="IPR017853">
    <property type="entry name" value="GH"/>
</dbReference>
<dbReference type="Gene3D" id="3.30.379.10">
    <property type="entry name" value="Chitobiase/beta-hexosaminidase domain 2-like"/>
    <property type="match status" value="1"/>
</dbReference>
<keyword evidence="3" id="KW-0326">Glycosidase</keyword>
<dbReference type="InterPro" id="IPR038901">
    <property type="entry name" value="HEXDC-like"/>
</dbReference>
<feature type="domain" description="Glycoside hydrolase family 20 catalytic" evidence="4">
    <location>
        <begin position="199"/>
        <end position="359"/>
    </location>
</feature>
<feature type="domain" description="Beta-hexosaminidase bacterial type N-terminal" evidence="5">
    <location>
        <begin position="22"/>
        <end position="138"/>
    </location>
</feature>
<organism evidence="6">
    <name type="scientific">sediment metagenome</name>
    <dbReference type="NCBI Taxonomy" id="749907"/>
    <lineage>
        <taxon>unclassified sequences</taxon>
        <taxon>metagenomes</taxon>
        <taxon>ecological metagenomes</taxon>
    </lineage>
</organism>
<dbReference type="SUPFAM" id="SSF55545">
    <property type="entry name" value="beta-N-acetylhexosaminidase-like domain"/>
    <property type="match status" value="1"/>
</dbReference>
<dbReference type="EMBL" id="ADZX01000370">
    <property type="protein sequence ID" value="EFK97003.1"/>
    <property type="molecule type" value="Genomic_DNA"/>
</dbReference>